<evidence type="ECO:0000313" key="1">
    <source>
        <dbReference type="EMBL" id="KAH9384788.1"/>
    </source>
</evidence>
<accession>A0A9J6HBN5</accession>
<sequence length="178" mass="20564">MIFVNFLGRRCNVRVQVIDLMLKKSKFFNTKKRIFSFSFTSGALSSALNYYRAFNNDSSNLDRIPYTKINTTTLLLWAEDDEFLTPPVARFNREWLNNASTVYYPDAGHWVLRECPSQINSHIREFASTGKTKAKLYATPIYETKCRESPTPQRRGWLRKLLTGISAKVKLPNLPNGE</sequence>
<evidence type="ECO:0000313" key="2">
    <source>
        <dbReference type="Proteomes" id="UP000821853"/>
    </source>
</evidence>
<dbReference type="EMBL" id="JABSTR010003141">
    <property type="protein sequence ID" value="KAH9384788.1"/>
    <property type="molecule type" value="Genomic_DNA"/>
</dbReference>
<organism evidence="1 2">
    <name type="scientific">Haemaphysalis longicornis</name>
    <name type="common">Bush tick</name>
    <dbReference type="NCBI Taxonomy" id="44386"/>
    <lineage>
        <taxon>Eukaryota</taxon>
        <taxon>Metazoa</taxon>
        <taxon>Ecdysozoa</taxon>
        <taxon>Arthropoda</taxon>
        <taxon>Chelicerata</taxon>
        <taxon>Arachnida</taxon>
        <taxon>Acari</taxon>
        <taxon>Parasitiformes</taxon>
        <taxon>Ixodida</taxon>
        <taxon>Ixodoidea</taxon>
        <taxon>Ixodidae</taxon>
        <taxon>Haemaphysalinae</taxon>
        <taxon>Haemaphysalis</taxon>
    </lineage>
</organism>
<proteinExistence type="predicted"/>
<dbReference type="OrthoDB" id="6493965at2759"/>
<dbReference type="SUPFAM" id="SSF53474">
    <property type="entry name" value="alpha/beta-Hydrolases"/>
    <property type="match status" value="1"/>
</dbReference>
<protein>
    <submittedName>
        <fullName evidence="1">Uncharacterized protein</fullName>
    </submittedName>
</protein>
<gene>
    <name evidence="1" type="ORF">HPB48_026802</name>
</gene>
<dbReference type="VEuPathDB" id="VectorBase:HLOH_063956"/>
<reference evidence="1 2" key="1">
    <citation type="journal article" date="2020" name="Cell">
        <title>Large-Scale Comparative Analyses of Tick Genomes Elucidate Their Genetic Diversity and Vector Capacities.</title>
        <authorList>
            <consortium name="Tick Genome and Microbiome Consortium (TIGMIC)"/>
            <person name="Jia N."/>
            <person name="Wang J."/>
            <person name="Shi W."/>
            <person name="Du L."/>
            <person name="Sun Y."/>
            <person name="Zhan W."/>
            <person name="Jiang J.F."/>
            <person name="Wang Q."/>
            <person name="Zhang B."/>
            <person name="Ji P."/>
            <person name="Bell-Sakyi L."/>
            <person name="Cui X.M."/>
            <person name="Yuan T.T."/>
            <person name="Jiang B.G."/>
            <person name="Yang W.F."/>
            <person name="Lam T.T."/>
            <person name="Chang Q.C."/>
            <person name="Ding S.J."/>
            <person name="Wang X.J."/>
            <person name="Zhu J.G."/>
            <person name="Ruan X.D."/>
            <person name="Zhao L."/>
            <person name="Wei J.T."/>
            <person name="Ye R.Z."/>
            <person name="Que T.C."/>
            <person name="Du C.H."/>
            <person name="Zhou Y.H."/>
            <person name="Cheng J.X."/>
            <person name="Dai P.F."/>
            <person name="Guo W.B."/>
            <person name="Han X.H."/>
            <person name="Huang E.J."/>
            <person name="Li L.F."/>
            <person name="Wei W."/>
            <person name="Gao Y.C."/>
            <person name="Liu J.Z."/>
            <person name="Shao H.Z."/>
            <person name="Wang X."/>
            <person name="Wang C.C."/>
            <person name="Yang T.C."/>
            <person name="Huo Q.B."/>
            <person name="Li W."/>
            <person name="Chen H.Y."/>
            <person name="Chen S.E."/>
            <person name="Zhou L.G."/>
            <person name="Ni X.B."/>
            <person name="Tian J.H."/>
            <person name="Sheng Y."/>
            <person name="Liu T."/>
            <person name="Pan Y.S."/>
            <person name="Xia L.Y."/>
            <person name="Li J."/>
            <person name="Zhao F."/>
            <person name="Cao W.C."/>
        </authorList>
    </citation>
    <scope>NUCLEOTIDE SEQUENCE [LARGE SCALE GENOMIC DNA]</scope>
    <source>
        <strain evidence="1">HaeL-2018</strain>
    </source>
</reference>
<dbReference type="Gene3D" id="3.40.50.1820">
    <property type="entry name" value="alpha/beta hydrolase"/>
    <property type="match status" value="1"/>
</dbReference>
<dbReference type="Proteomes" id="UP000821853">
    <property type="component" value="Unassembled WGS sequence"/>
</dbReference>
<dbReference type="AlphaFoldDB" id="A0A9J6HBN5"/>
<dbReference type="InterPro" id="IPR029058">
    <property type="entry name" value="AB_hydrolase_fold"/>
</dbReference>
<keyword evidence="2" id="KW-1185">Reference proteome</keyword>
<comment type="caution">
    <text evidence="1">The sequence shown here is derived from an EMBL/GenBank/DDBJ whole genome shotgun (WGS) entry which is preliminary data.</text>
</comment>
<name>A0A9J6HBN5_HAELO</name>